<evidence type="ECO:0000313" key="2">
    <source>
        <dbReference type="Proteomes" id="UP001162501"/>
    </source>
</evidence>
<organism evidence="1 2">
    <name type="scientific">Rangifer tarandus platyrhynchus</name>
    <name type="common">Svalbard reindeer</name>
    <dbReference type="NCBI Taxonomy" id="3082113"/>
    <lineage>
        <taxon>Eukaryota</taxon>
        <taxon>Metazoa</taxon>
        <taxon>Chordata</taxon>
        <taxon>Craniata</taxon>
        <taxon>Vertebrata</taxon>
        <taxon>Euteleostomi</taxon>
        <taxon>Mammalia</taxon>
        <taxon>Eutheria</taxon>
        <taxon>Laurasiatheria</taxon>
        <taxon>Artiodactyla</taxon>
        <taxon>Ruminantia</taxon>
        <taxon>Pecora</taxon>
        <taxon>Cervidae</taxon>
        <taxon>Odocoileinae</taxon>
        <taxon>Rangifer</taxon>
    </lineage>
</organism>
<evidence type="ECO:0000313" key="1">
    <source>
        <dbReference type="EMBL" id="CAM9979904.1"/>
    </source>
</evidence>
<gene>
    <name evidence="1" type="ORF">MRATA1EN22A_LOCUS10244</name>
</gene>
<dbReference type="Proteomes" id="UP001162501">
    <property type="component" value="Chromosome 20"/>
</dbReference>
<dbReference type="EMBL" id="OX596104">
    <property type="protein sequence ID" value="CAM9979904.1"/>
    <property type="molecule type" value="Genomic_DNA"/>
</dbReference>
<reference evidence="1" key="2">
    <citation type="submission" date="2025-03" db="EMBL/GenBank/DDBJ databases">
        <authorList>
            <consortium name="ELIXIR-Norway"/>
            <consortium name="Elixir Norway"/>
        </authorList>
    </citation>
    <scope>NUCLEOTIDE SEQUENCE</scope>
</reference>
<reference evidence="1" key="1">
    <citation type="submission" date="2023-05" db="EMBL/GenBank/DDBJ databases">
        <authorList>
            <consortium name="ELIXIR-Norway"/>
        </authorList>
    </citation>
    <scope>NUCLEOTIDE SEQUENCE</scope>
</reference>
<protein>
    <submittedName>
        <fullName evidence="1">Uncharacterized protein</fullName>
    </submittedName>
</protein>
<accession>A0AC59YU50</accession>
<proteinExistence type="predicted"/>
<name>A0AC59YU50_RANTA</name>
<sequence>MEPRLSFLCLPQFGFCSQGLDLLSPRGSPRIRLNVGSLISSFTPFTPSALSLLLAPLLEFCPSNLDLFSAPQAWPSFRLHLLVLALPPLGSFSLGLALPSWPHLVSWVQLYP</sequence>